<keyword evidence="3" id="KW-1185">Reference proteome</keyword>
<reference evidence="2 3" key="1">
    <citation type="submission" date="2011-11" db="EMBL/GenBank/DDBJ databases">
        <title>Whole genome shotgun sequence of Gordonia amarae NBRC 15530.</title>
        <authorList>
            <person name="Takarada H."/>
            <person name="Hosoyama A."/>
            <person name="Tsuchikane K."/>
            <person name="Katsumata H."/>
            <person name="Yamazaki S."/>
            <person name="Fujita N."/>
        </authorList>
    </citation>
    <scope>NUCLEOTIDE SEQUENCE [LARGE SCALE GENOMIC DNA]</scope>
    <source>
        <strain evidence="2 3">NBRC 15530</strain>
    </source>
</reference>
<comment type="caution">
    <text evidence="2">The sequence shown here is derived from an EMBL/GenBank/DDBJ whole genome shotgun (WGS) entry which is preliminary data.</text>
</comment>
<evidence type="ECO:0000313" key="3">
    <source>
        <dbReference type="Proteomes" id="UP000006023"/>
    </source>
</evidence>
<dbReference type="Proteomes" id="UP000006023">
    <property type="component" value="Unassembled WGS sequence"/>
</dbReference>
<proteinExistence type="predicted"/>
<keyword evidence="1" id="KW-1133">Transmembrane helix</keyword>
<name>G7GV23_9ACTN</name>
<gene>
    <name evidence="2" type="ORF">GOAMR_68_00030</name>
</gene>
<sequence length="342" mass="36721">MDELTTGGADMSTPGQGDFDIDPEMKAAARRFVQTGAQFKLPPETIRSLTYLTSMPPALDAVRDSIMKQLGPTLASFNQFGQYQANVPGPQLARVAATMSNLDFGTRQLATSPGMKALAESMRSYRAFDYGISAQMSETVAAINTAGFAISQQADILASMRPVMEQLNASLVSTYKITHAFTVANSSALFGASQALASLNESLKLKQSLITSDMARAIFASSEALRSIDAQTLSKIHLAADYAERVDAILSEDEAVATVAAEVEKRFIDRFKMSRRSAQKAVRALIWMTMFSAIMVGIFAGPHLVAQVISSVLSATGALNADNVSKYVAKKLVPDEKEPPQS</sequence>
<organism evidence="2 3">
    <name type="scientific">Gordonia amarae NBRC 15530</name>
    <dbReference type="NCBI Taxonomy" id="1075090"/>
    <lineage>
        <taxon>Bacteria</taxon>
        <taxon>Bacillati</taxon>
        <taxon>Actinomycetota</taxon>
        <taxon>Actinomycetes</taxon>
        <taxon>Mycobacteriales</taxon>
        <taxon>Gordoniaceae</taxon>
        <taxon>Gordonia</taxon>
    </lineage>
</organism>
<accession>G7GV23</accession>
<keyword evidence="1" id="KW-0472">Membrane</keyword>
<dbReference type="AlphaFoldDB" id="G7GV23"/>
<feature type="transmembrane region" description="Helical" evidence="1">
    <location>
        <begin position="281"/>
        <end position="301"/>
    </location>
</feature>
<evidence type="ECO:0000313" key="2">
    <source>
        <dbReference type="EMBL" id="GAB07448.1"/>
    </source>
</evidence>
<keyword evidence="1" id="KW-0812">Transmembrane</keyword>
<evidence type="ECO:0000256" key="1">
    <source>
        <dbReference type="SAM" id="Phobius"/>
    </source>
</evidence>
<dbReference type="EMBL" id="BAED01000068">
    <property type="protein sequence ID" value="GAB07448.1"/>
    <property type="molecule type" value="Genomic_DNA"/>
</dbReference>
<protein>
    <submittedName>
        <fullName evidence="2">Uncharacterized protein</fullName>
    </submittedName>
</protein>